<accession>A0A9X1XCN5</accession>
<feature type="compositionally biased region" description="Acidic residues" evidence="1">
    <location>
        <begin position="40"/>
        <end position="50"/>
    </location>
</feature>
<sequence>MDNHKKQKELLDRNDKENAFKRSQEKQLERDQLVMPADELPLEDFEDEQNEERNKEATKNTSSSERKLNPPEGDH</sequence>
<comment type="caution">
    <text evidence="2">The sequence shown here is derived from an EMBL/GenBank/DDBJ whole genome shotgun (WGS) entry which is preliminary data.</text>
</comment>
<evidence type="ECO:0000256" key="1">
    <source>
        <dbReference type="SAM" id="MobiDB-lite"/>
    </source>
</evidence>
<keyword evidence="3" id="KW-1185">Reference proteome</keyword>
<feature type="region of interest" description="Disordered" evidence="1">
    <location>
        <begin position="1"/>
        <end position="75"/>
    </location>
</feature>
<reference evidence="2" key="1">
    <citation type="submission" date="2021-09" db="EMBL/GenBank/DDBJ databases">
        <title>Genome analysis of Fictibacillus sp. KIGAM418 isolated from marine sediment.</title>
        <authorList>
            <person name="Seo M.-J."/>
            <person name="Cho E.-S."/>
            <person name="Hwang C.Y."/>
        </authorList>
    </citation>
    <scope>NUCLEOTIDE SEQUENCE</scope>
    <source>
        <strain evidence="2">KIGAM418</strain>
    </source>
</reference>
<dbReference type="Proteomes" id="UP001139011">
    <property type="component" value="Unassembled WGS sequence"/>
</dbReference>
<feature type="compositionally biased region" description="Basic and acidic residues" evidence="1">
    <location>
        <begin position="1"/>
        <end position="32"/>
    </location>
</feature>
<protein>
    <submittedName>
        <fullName evidence="2">Uncharacterized protein</fullName>
    </submittedName>
</protein>
<feature type="compositionally biased region" description="Basic and acidic residues" evidence="1">
    <location>
        <begin position="51"/>
        <end position="75"/>
    </location>
</feature>
<dbReference type="EMBL" id="JAIWJX010000002">
    <property type="protein sequence ID" value="MCK6256590.1"/>
    <property type="molecule type" value="Genomic_DNA"/>
</dbReference>
<organism evidence="2 3">
    <name type="scientific">Fictibacillus marinisediminis</name>
    <dbReference type="NCBI Taxonomy" id="2878389"/>
    <lineage>
        <taxon>Bacteria</taxon>
        <taxon>Bacillati</taxon>
        <taxon>Bacillota</taxon>
        <taxon>Bacilli</taxon>
        <taxon>Bacillales</taxon>
        <taxon>Fictibacillaceae</taxon>
        <taxon>Fictibacillus</taxon>
    </lineage>
</organism>
<evidence type="ECO:0000313" key="3">
    <source>
        <dbReference type="Proteomes" id="UP001139011"/>
    </source>
</evidence>
<name>A0A9X1XCN5_9BACL</name>
<evidence type="ECO:0000313" key="2">
    <source>
        <dbReference type="EMBL" id="MCK6256590.1"/>
    </source>
</evidence>
<dbReference type="AlphaFoldDB" id="A0A9X1XCN5"/>
<proteinExistence type="predicted"/>
<gene>
    <name evidence="2" type="ORF">LCY76_08285</name>
</gene>
<dbReference type="RefSeq" id="WP_248252238.1">
    <property type="nucleotide sequence ID" value="NZ_JAIWJX010000002.1"/>
</dbReference>